<evidence type="ECO:0000256" key="5">
    <source>
        <dbReference type="ARBA" id="ARBA00023125"/>
    </source>
</evidence>
<keyword evidence="7" id="KW-0539">Nucleus</keyword>
<organism evidence="8 9">
    <name type="scientific">Cercospora zeae-maydis SCOH1-5</name>
    <dbReference type="NCBI Taxonomy" id="717836"/>
    <lineage>
        <taxon>Eukaryota</taxon>
        <taxon>Fungi</taxon>
        <taxon>Dikarya</taxon>
        <taxon>Ascomycota</taxon>
        <taxon>Pezizomycotina</taxon>
        <taxon>Dothideomycetes</taxon>
        <taxon>Dothideomycetidae</taxon>
        <taxon>Mycosphaerellales</taxon>
        <taxon>Mycosphaerellaceae</taxon>
        <taxon>Cercospora</taxon>
    </lineage>
</organism>
<evidence type="ECO:0000256" key="2">
    <source>
        <dbReference type="ARBA" id="ARBA00022723"/>
    </source>
</evidence>
<keyword evidence="2" id="KW-0479">Metal-binding</keyword>
<dbReference type="OrthoDB" id="2399539at2759"/>
<accession>A0A6A6F3R0</accession>
<keyword evidence="6" id="KW-0804">Transcription</keyword>
<keyword evidence="3" id="KW-0862">Zinc</keyword>
<dbReference type="InterPro" id="IPR052202">
    <property type="entry name" value="Yeast_MetPath_Reg"/>
</dbReference>
<dbReference type="PANTHER" id="PTHR47782:SF12">
    <property type="entry name" value="ZN(II)2CYS6 TRANSCRIPTION FACTOR (EUROFUNG)"/>
    <property type="match status" value="1"/>
</dbReference>
<dbReference type="GO" id="GO:0045944">
    <property type="term" value="P:positive regulation of transcription by RNA polymerase II"/>
    <property type="evidence" value="ECO:0007669"/>
    <property type="project" value="TreeGrafter"/>
</dbReference>
<dbReference type="GO" id="GO:0043565">
    <property type="term" value="F:sequence-specific DNA binding"/>
    <property type="evidence" value="ECO:0007669"/>
    <property type="project" value="TreeGrafter"/>
</dbReference>
<dbReference type="GO" id="GO:0005634">
    <property type="term" value="C:nucleus"/>
    <property type="evidence" value="ECO:0007669"/>
    <property type="project" value="UniProtKB-SubCell"/>
</dbReference>
<keyword evidence="5" id="KW-0238">DNA-binding</keyword>
<proteinExistence type="predicted"/>
<evidence type="ECO:0000313" key="8">
    <source>
        <dbReference type="EMBL" id="KAF2207171.1"/>
    </source>
</evidence>
<evidence type="ECO:0008006" key="10">
    <source>
        <dbReference type="Google" id="ProtNLM"/>
    </source>
</evidence>
<dbReference type="PANTHER" id="PTHR47782">
    <property type="entry name" value="ZN(II)2CYS6 TRANSCRIPTION FACTOR (EUROFUNG)-RELATED"/>
    <property type="match status" value="1"/>
</dbReference>
<dbReference type="Proteomes" id="UP000799539">
    <property type="component" value="Unassembled WGS sequence"/>
</dbReference>
<evidence type="ECO:0000256" key="3">
    <source>
        <dbReference type="ARBA" id="ARBA00022833"/>
    </source>
</evidence>
<comment type="subcellular location">
    <subcellularLocation>
        <location evidence="1">Nucleus</location>
    </subcellularLocation>
</comment>
<evidence type="ECO:0000256" key="7">
    <source>
        <dbReference type="ARBA" id="ARBA00023242"/>
    </source>
</evidence>
<evidence type="ECO:0000256" key="6">
    <source>
        <dbReference type="ARBA" id="ARBA00023163"/>
    </source>
</evidence>
<dbReference type="AlphaFoldDB" id="A0A6A6F3R0"/>
<protein>
    <recommendedName>
        <fullName evidence="10">Transcription factor domain-containing protein</fullName>
    </recommendedName>
</protein>
<evidence type="ECO:0000313" key="9">
    <source>
        <dbReference type="Proteomes" id="UP000799539"/>
    </source>
</evidence>
<keyword evidence="4" id="KW-0805">Transcription regulation</keyword>
<evidence type="ECO:0000256" key="4">
    <source>
        <dbReference type="ARBA" id="ARBA00023015"/>
    </source>
</evidence>
<gene>
    <name evidence="8" type="ORF">CERZMDRAFT_102666</name>
</gene>
<evidence type="ECO:0000256" key="1">
    <source>
        <dbReference type="ARBA" id="ARBA00004123"/>
    </source>
</evidence>
<sequence>MLRRREVQALLHRAYADGQPGQLDSQDSYVFFLICAISAVRLRRQGLPIQHPSSFFLSALQYAEHINLLSGIVALQNLLLLNRFAVYCHTGVSTWDMPVSACVCASLWNCISGHLSTSVPPRSNIAEYSDEDIEIDLPAVLSHPELAQVASLAQTRMDALAESPVAVFIAFIKLRQISSRIHTTFFAKTKRASAQISLHTKMAMFGELLDIYQKLHEDIKLWRQQSPVYFQAETFYQMKECLGHEMPDALPYAKVFRLICSSAFPNWTTHEPEWQALHGSFTDIPMQGRLPTNTFQSPPGPNAVMYGGSDQASLYHIDDPGPGMPHDWSYSPGHLFADMEAYVGQFATGDFTWDPLLNPLS</sequence>
<dbReference type="EMBL" id="ML992706">
    <property type="protein sequence ID" value="KAF2207171.1"/>
    <property type="molecule type" value="Genomic_DNA"/>
</dbReference>
<dbReference type="GO" id="GO:0000981">
    <property type="term" value="F:DNA-binding transcription factor activity, RNA polymerase II-specific"/>
    <property type="evidence" value="ECO:0007669"/>
    <property type="project" value="TreeGrafter"/>
</dbReference>
<dbReference type="CDD" id="cd12148">
    <property type="entry name" value="fungal_TF_MHR"/>
    <property type="match status" value="1"/>
</dbReference>
<name>A0A6A6F3R0_9PEZI</name>
<reference evidence="8" key="1">
    <citation type="journal article" date="2020" name="Stud. Mycol.">
        <title>101 Dothideomycetes genomes: a test case for predicting lifestyles and emergence of pathogens.</title>
        <authorList>
            <person name="Haridas S."/>
            <person name="Albert R."/>
            <person name="Binder M."/>
            <person name="Bloem J."/>
            <person name="Labutti K."/>
            <person name="Salamov A."/>
            <person name="Andreopoulos B."/>
            <person name="Baker S."/>
            <person name="Barry K."/>
            <person name="Bills G."/>
            <person name="Bluhm B."/>
            <person name="Cannon C."/>
            <person name="Castanera R."/>
            <person name="Culley D."/>
            <person name="Daum C."/>
            <person name="Ezra D."/>
            <person name="Gonzalez J."/>
            <person name="Henrissat B."/>
            <person name="Kuo A."/>
            <person name="Liang C."/>
            <person name="Lipzen A."/>
            <person name="Lutzoni F."/>
            <person name="Magnuson J."/>
            <person name="Mondo S."/>
            <person name="Nolan M."/>
            <person name="Ohm R."/>
            <person name="Pangilinan J."/>
            <person name="Park H.-J."/>
            <person name="Ramirez L."/>
            <person name="Alfaro M."/>
            <person name="Sun H."/>
            <person name="Tritt A."/>
            <person name="Yoshinaga Y."/>
            <person name="Zwiers L.-H."/>
            <person name="Turgeon B."/>
            <person name="Goodwin S."/>
            <person name="Spatafora J."/>
            <person name="Crous P."/>
            <person name="Grigoriev I."/>
        </authorList>
    </citation>
    <scope>NUCLEOTIDE SEQUENCE</scope>
    <source>
        <strain evidence="8">SCOH1-5</strain>
    </source>
</reference>
<dbReference type="GO" id="GO:0046872">
    <property type="term" value="F:metal ion binding"/>
    <property type="evidence" value="ECO:0007669"/>
    <property type="project" value="UniProtKB-KW"/>
</dbReference>
<keyword evidence="9" id="KW-1185">Reference proteome</keyword>